<feature type="non-terminal residue" evidence="2">
    <location>
        <position position="314"/>
    </location>
</feature>
<protein>
    <submittedName>
        <fullName evidence="2">CoA transferase</fullName>
    </submittedName>
</protein>
<name>A0A7X6I1N5_9ACTN</name>
<dbReference type="Proteomes" id="UP000578686">
    <property type="component" value="Unassembled WGS sequence"/>
</dbReference>
<evidence type="ECO:0000313" key="3">
    <source>
        <dbReference type="Proteomes" id="UP000578686"/>
    </source>
</evidence>
<comment type="caution">
    <text evidence="2">The sequence shown here is derived from an EMBL/GenBank/DDBJ whole genome shotgun (WGS) entry which is preliminary data.</text>
</comment>
<evidence type="ECO:0000313" key="2">
    <source>
        <dbReference type="EMBL" id="NJQ08715.1"/>
    </source>
</evidence>
<dbReference type="EMBL" id="JAAVJD010000392">
    <property type="protein sequence ID" value="NJQ08715.1"/>
    <property type="molecule type" value="Genomic_DNA"/>
</dbReference>
<dbReference type="InterPro" id="IPR023606">
    <property type="entry name" value="CoA-Trfase_III_dom_1_sf"/>
</dbReference>
<dbReference type="Gene3D" id="3.40.50.10540">
    <property type="entry name" value="Crotonobetainyl-coa:carnitine coa-transferase, domain 1"/>
    <property type="match status" value="1"/>
</dbReference>
<dbReference type="GO" id="GO:0016740">
    <property type="term" value="F:transferase activity"/>
    <property type="evidence" value="ECO:0007669"/>
    <property type="project" value="UniProtKB-KW"/>
</dbReference>
<dbReference type="SUPFAM" id="SSF89796">
    <property type="entry name" value="CoA-transferase family III (CaiB/BaiF)"/>
    <property type="match status" value="1"/>
</dbReference>
<keyword evidence="2" id="KW-0808">Transferase</keyword>
<dbReference type="InterPro" id="IPR003673">
    <property type="entry name" value="CoA-Trfase_fam_III"/>
</dbReference>
<feature type="region of interest" description="Disordered" evidence="1">
    <location>
        <begin position="278"/>
        <end position="314"/>
    </location>
</feature>
<dbReference type="RefSeq" id="WP_209313166.1">
    <property type="nucleotide sequence ID" value="NZ_JAAVJD010000392.1"/>
</dbReference>
<reference evidence="2 3" key="1">
    <citation type="submission" date="2020-03" db="EMBL/GenBank/DDBJ databases">
        <title>Draft genome of Streptomyces sp. ventii, isolated from the Axial Seamount in the Pacific Ocean, and resequencing of the two type strains Streptomyces lonarensis strain NCL 716 and Streptomyces bohaiensis strain 11A07.</title>
        <authorList>
            <person name="Loughran R.M."/>
            <person name="Pfannmuller K.M."/>
            <person name="Wasson B.J."/>
            <person name="Deadmond M.C."/>
            <person name="Paddock B.E."/>
            <person name="Koyack M.J."/>
            <person name="Gallegos D.A."/>
            <person name="Mitchell E.A."/>
            <person name="Ushijima B."/>
            <person name="Saw J.H."/>
            <person name="Mcphail K.L."/>
            <person name="Videau P."/>
        </authorList>
    </citation>
    <scope>NUCLEOTIDE SEQUENCE [LARGE SCALE GENOMIC DNA]</scope>
    <source>
        <strain evidence="2 3">NCL716</strain>
    </source>
</reference>
<feature type="region of interest" description="Disordered" evidence="1">
    <location>
        <begin position="40"/>
        <end position="73"/>
    </location>
</feature>
<organism evidence="2 3">
    <name type="scientific">Streptomyces lonarensis</name>
    <dbReference type="NCBI Taxonomy" id="700599"/>
    <lineage>
        <taxon>Bacteria</taxon>
        <taxon>Bacillati</taxon>
        <taxon>Actinomycetota</taxon>
        <taxon>Actinomycetes</taxon>
        <taxon>Kitasatosporales</taxon>
        <taxon>Streptomycetaceae</taxon>
        <taxon>Streptomyces</taxon>
    </lineage>
</organism>
<proteinExistence type="predicted"/>
<dbReference type="AlphaFoldDB" id="A0A7X6I1N5"/>
<dbReference type="Pfam" id="PF02515">
    <property type="entry name" value="CoA_transf_3"/>
    <property type="match status" value="1"/>
</dbReference>
<accession>A0A7X6I1N5</accession>
<sequence>MIHPVVEGFAPLAGRPCMVSGSGTAARVAADHLRRLGASVRTDPDGAYGPDGAAGADAGTPAAGDEAAADDTATPAARLRAAGPRGSAEVLVRWADVLPAPLVHDETSAQAVCGLMHVHGRRHGRPRALRPDVAATAAGVLATTALLARLHAGAGAAGEPPATTGVDRAALLLTSHHLAVAGSDDGPPADAPGGPPFRSADGTWFEIEALAAESWAAFWGGLGAPQNAARDGWRSFAERFTTAVAPLPAALHTAARRRTWAELHELAGRSGVSACPVAPAAPEPPTAPWLLRTAPPGPPGGGAAGVRAPYRHGT</sequence>
<gene>
    <name evidence="2" type="ORF">HCN56_24880</name>
</gene>
<keyword evidence="3" id="KW-1185">Reference proteome</keyword>
<feature type="compositionally biased region" description="Low complexity" evidence="1">
    <location>
        <begin position="45"/>
        <end position="73"/>
    </location>
</feature>
<evidence type="ECO:0000256" key="1">
    <source>
        <dbReference type="SAM" id="MobiDB-lite"/>
    </source>
</evidence>